<dbReference type="AlphaFoldDB" id="A0A291GTA0"/>
<keyword evidence="1" id="KW-0812">Transmembrane</keyword>
<feature type="transmembrane region" description="Helical" evidence="1">
    <location>
        <begin position="62"/>
        <end position="83"/>
    </location>
</feature>
<dbReference type="KEGG" id="bgg:CFK41_00215"/>
<keyword evidence="1" id="KW-1133">Transmembrane helix</keyword>
<keyword evidence="3" id="KW-1185">Reference proteome</keyword>
<dbReference type="EMBL" id="CP023564">
    <property type="protein sequence ID" value="ATG53372.1"/>
    <property type="molecule type" value="Genomic_DNA"/>
</dbReference>
<dbReference type="RefSeq" id="WP_096797851.1">
    <property type="nucleotide sequence ID" value="NZ_CP023564.1"/>
</dbReference>
<reference evidence="2 3" key="1">
    <citation type="journal article" date="2014" name="Int. J. Syst. Evol. Microbiol.">
        <title>Brachybacterium ginsengisoli sp. nov., isolated from soil of a ginseng field.</title>
        <authorList>
            <person name="Hoang V.A."/>
            <person name="Kim Y.J."/>
            <person name="Nguyen N.L."/>
            <person name="Yang D.C."/>
        </authorList>
    </citation>
    <scope>NUCLEOTIDE SEQUENCE [LARGE SCALE GENOMIC DNA]</scope>
    <source>
        <strain evidence="2 3">DCY80</strain>
    </source>
</reference>
<organism evidence="2 3">
    <name type="scientific">Brachybacterium ginsengisoli</name>
    <dbReference type="NCBI Taxonomy" id="1331682"/>
    <lineage>
        <taxon>Bacteria</taxon>
        <taxon>Bacillati</taxon>
        <taxon>Actinomycetota</taxon>
        <taxon>Actinomycetes</taxon>
        <taxon>Micrococcales</taxon>
        <taxon>Dermabacteraceae</taxon>
        <taxon>Brachybacterium</taxon>
    </lineage>
</organism>
<accession>A0A291GTA0</accession>
<evidence type="ECO:0000313" key="2">
    <source>
        <dbReference type="EMBL" id="ATG53372.1"/>
    </source>
</evidence>
<keyword evidence="1" id="KW-0472">Membrane</keyword>
<evidence type="ECO:0000313" key="3">
    <source>
        <dbReference type="Proteomes" id="UP000217889"/>
    </source>
</evidence>
<gene>
    <name evidence="2" type="ORF">CFK41_00215</name>
</gene>
<evidence type="ECO:0008006" key="4">
    <source>
        <dbReference type="Google" id="ProtNLM"/>
    </source>
</evidence>
<name>A0A291GTA0_9MICO</name>
<evidence type="ECO:0000256" key="1">
    <source>
        <dbReference type="SAM" id="Phobius"/>
    </source>
</evidence>
<sequence>MRSVSGPRNRLALVVAGVLALLAAAWIGAAGLGLTARWPRAEAVLPHGDSTPTSLAAAHEAWLLPVAVAAGVLAALLGLWLLLAQIPSRTSTPALRLRDEDGEGALLGTLDPAVLERALSDHAEEVSGVLDASVRISGAASAPWVQASVTISEDAETAWAVEAVRELLADDVRTVLGSPVRSVDLLVHLRSAATPSRAVLTGAEGAAPRPLQPS</sequence>
<proteinExistence type="predicted"/>
<protein>
    <recommendedName>
        <fullName evidence="4">Alkaline shock response membrane anchor protein AmaP</fullName>
    </recommendedName>
</protein>
<dbReference type="OrthoDB" id="4878398at2"/>
<dbReference type="Proteomes" id="UP000217889">
    <property type="component" value="Chromosome"/>
</dbReference>